<dbReference type="GO" id="GO:0003677">
    <property type="term" value="F:DNA binding"/>
    <property type="evidence" value="ECO:0007669"/>
    <property type="project" value="UniProtKB-UniRule"/>
</dbReference>
<sequence length="180" mass="20625">MDRRQQKTKAAIYEAFSRLLEKKSYNHITIQEIIDEANIGRSTFYAHFETKDNLLQDICEQIFGHVFSDVQKAEAHHDFSKENSTLADKLTHLLYHLKEQRNDILVLLSGESGDLFLQYFKTASRPLFTEYAASASPSVPEDFALNHYVSSFAEAVKWWAGGGMRISPEKVVAYYLALIK</sequence>
<feature type="DNA-binding region" description="H-T-H motif" evidence="2">
    <location>
        <begin position="29"/>
        <end position="48"/>
    </location>
</feature>
<evidence type="ECO:0000259" key="3">
    <source>
        <dbReference type="PROSITE" id="PS50977"/>
    </source>
</evidence>
<dbReference type="Gene3D" id="1.10.357.10">
    <property type="entry name" value="Tetracycline Repressor, domain 2"/>
    <property type="match status" value="1"/>
</dbReference>
<dbReference type="InterPro" id="IPR001647">
    <property type="entry name" value="HTH_TetR"/>
</dbReference>
<dbReference type="InterPro" id="IPR039532">
    <property type="entry name" value="TetR_C_Firmicutes"/>
</dbReference>
<dbReference type="EMBL" id="DXDD01000165">
    <property type="protein sequence ID" value="HIY61636.1"/>
    <property type="molecule type" value="Genomic_DNA"/>
</dbReference>
<reference evidence="4" key="2">
    <citation type="submission" date="2021-04" db="EMBL/GenBank/DDBJ databases">
        <authorList>
            <person name="Gilroy R."/>
        </authorList>
    </citation>
    <scope>NUCLEOTIDE SEQUENCE</scope>
    <source>
        <strain evidence="4">ChiSxjej3B15-24422</strain>
    </source>
</reference>
<dbReference type="Pfam" id="PF00440">
    <property type="entry name" value="TetR_N"/>
    <property type="match status" value="1"/>
</dbReference>
<accession>A0A9D1YRR9</accession>
<keyword evidence="1 2" id="KW-0238">DNA-binding</keyword>
<protein>
    <submittedName>
        <fullName evidence="4">TetR/AcrR family transcriptional regulator</fullName>
    </submittedName>
</protein>
<comment type="caution">
    <text evidence="4">The sequence shown here is derived from an EMBL/GenBank/DDBJ whole genome shotgun (WGS) entry which is preliminary data.</text>
</comment>
<dbReference type="PANTHER" id="PTHR43479:SF23">
    <property type="entry name" value="HTH TETR-TYPE DOMAIN-CONTAINING PROTEIN"/>
    <property type="match status" value="1"/>
</dbReference>
<dbReference type="SUPFAM" id="SSF46689">
    <property type="entry name" value="Homeodomain-like"/>
    <property type="match status" value="1"/>
</dbReference>
<dbReference type="PANTHER" id="PTHR43479">
    <property type="entry name" value="ACREF/ENVCD OPERON REPRESSOR-RELATED"/>
    <property type="match status" value="1"/>
</dbReference>
<evidence type="ECO:0000256" key="2">
    <source>
        <dbReference type="PROSITE-ProRule" id="PRU00335"/>
    </source>
</evidence>
<evidence type="ECO:0000313" key="4">
    <source>
        <dbReference type="EMBL" id="HIY61636.1"/>
    </source>
</evidence>
<evidence type="ECO:0000313" key="5">
    <source>
        <dbReference type="Proteomes" id="UP000824007"/>
    </source>
</evidence>
<dbReference type="Pfam" id="PF14278">
    <property type="entry name" value="TetR_C_8"/>
    <property type="match status" value="1"/>
</dbReference>
<dbReference type="InterPro" id="IPR050624">
    <property type="entry name" value="HTH-type_Tx_Regulator"/>
</dbReference>
<dbReference type="Proteomes" id="UP000824007">
    <property type="component" value="Unassembled WGS sequence"/>
</dbReference>
<organism evidence="4 5">
    <name type="scientific">Candidatus Eisenbergiella pullistercoris</name>
    <dbReference type="NCBI Taxonomy" id="2838555"/>
    <lineage>
        <taxon>Bacteria</taxon>
        <taxon>Bacillati</taxon>
        <taxon>Bacillota</taxon>
        <taxon>Clostridia</taxon>
        <taxon>Lachnospirales</taxon>
        <taxon>Lachnospiraceae</taxon>
        <taxon>Eisenbergiella</taxon>
    </lineage>
</organism>
<dbReference type="InterPro" id="IPR009057">
    <property type="entry name" value="Homeodomain-like_sf"/>
</dbReference>
<feature type="domain" description="HTH tetR-type" evidence="3">
    <location>
        <begin position="6"/>
        <end position="66"/>
    </location>
</feature>
<gene>
    <name evidence="4" type="ORF">H9831_13305</name>
</gene>
<dbReference type="AlphaFoldDB" id="A0A9D1YRR9"/>
<name>A0A9D1YRR9_9FIRM</name>
<proteinExistence type="predicted"/>
<reference evidence="4" key="1">
    <citation type="journal article" date="2021" name="PeerJ">
        <title>Extensive microbial diversity within the chicken gut microbiome revealed by metagenomics and culture.</title>
        <authorList>
            <person name="Gilroy R."/>
            <person name="Ravi A."/>
            <person name="Getino M."/>
            <person name="Pursley I."/>
            <person name="Horton D.L."/>
            <person name="Alikhan N.F."/>
            <person name="Baker D."/>
            <person name="Gharbi K."/>
            <person name="Hall N."/>
            <person name="Watson M."/>
            <person name="Adriaenssens E.M."/>
            <person name="Foster-Nyarko E."/>
            <person name="Jarju S."/>
            <person name="Secka A."/>
            <person name="Antonio M."/>
            <person name="Oren A."/>
            <person name="Chaudhuri R.R."/>
            <person name="La Ragione R."/>
            <person name="Hildebrand F."/>
            <person name="Pallen M.J."/>
        </authorList>
    </citation>
    <scope>NUCLEOTIDE SEQUENCE</scope>
    <source>
        <strain evidence="4">ChiSxjej3B15-24422</strain>
    </source>
</reference>
<dbReference type="PRINTS" id="PR00455">
    <property type="entry name" value="HTHTETR"/>
</dbReference>
<dbReference type="PROSITE" id="PS50977">
    <property type="entry name" value="HTH_TETR_2"/>
    <property type="match status" value="1"/>
</dbReference>
<evidence type="ECO:0000256" key="1">
    <source>
        <dbReference type="ARBA" id="ARBA00023125"/>
    </source>
</evidence>